<name>A0A9K3H0R4_HELAN</name>
<dbReference type="Proteomes" id="UP000215914">
    <property type="component" value="Unassembled WGS sequence"/>
</dbReference>
<organism evidence="1 2">
    <name type="scientific">Helianthus annuus</name>
    <name type="common">Common sunflower</name>
    <dbReference type="NCBI Taxonomy" id="4232"/>
    <lineage>
        <taxon>Eukaryota</taxon>
        <taxon>Viridiplantae</taxon>
        <taxon>Streptophyta</taxon>
        <taxon>Embryophyta</taxon>
        <taxon>Tracheophyta</taxon>
        <taxon>Spermatophyta</taxon>
        <taxon>Magnoliopsida</taxon>
        <taxon>eudicotyledons</taxon>
        <taxon>Gunneridae</taxon>
        <taxon>Pentapetalae</taxon>
        <taxon>asterids</taxon>
        <taxon>campanulids</taxon>
        <taxon>Asterales</taxon>
        <taxon>Asteraceae</taxon>
        <taxon>Asteroideae</taxon>
        <taxon>Heliantheae alliance</taxon>
        <taxon>Heliantheae</taxon>
        <taxon>Helianthus</taxon>
    </lineage>
</organism>
<evidence type="ECO:0000313" key="2">
    <source>
        <dbReference type="Proteomes" id="UP000215914"/>
    </source>
</evidence>
<reference evidence="1" key="2">
    <citation type="submission" date="2020-06" db="EMBL/GenBank/DDBJ databases">
        <title>Helianthus annuus Genome sequencing and assembly Release 2.</title>
        <authorList>
            <person name="Gouzy J."/>
            <person name="Langlade N."/>
            <person name="Munos S."/>
        </authorList>
    </citation>
    <scope>NUCLEOTIDE SEQUENCE</scope>
    <source>
        <tissue evidence="1">Leaves</tissue>
    </source>
</reference>
<proteinExistence type="predicted"/>
<protein>
    <submittedName>
        <fullName evidence="1">Uncharacterized protein</fullName>
    </submittedName>
</protein>
<gene>
    <name evidence="1" type="ORF">HanXRQr2_Chr16g0773531</name>
</gene>
<dbReference type="Gramene" id="mRNA:HanXRQr2_Chr16g0773531">
    <property type="protein sequence ID" value="mRNA:HanXRQr2_Chr16g0773531"/>
    <property type="gene ID" value="HanXRQr2_Chr16g0773531"/>
</dbReference>
<comment type="caution">
    <text evidence="1">The sequence shown here is derived from an EMBL/GenBank/DDBJ whole genome shotgun (WGS) entry which is preliminary data.</text>
</comment>
<evidence type="ECO:0000313" key="1">
    <source>
        <dbReference type="EMBL" id="KAF5762161.1"/>
    </source>
</evidence>
<reference evidence="1" key="1">
    <citation type="journal article" date="2017" name="Nature">
        <title>The sunflower genome provides insights into oil metabolism, flowering and Asterid evolution.</title>
        <authorList>
            <person name="Badouin H."/>
            <person name="Gouzy J."/>
            <person name="Grassa C.J."/>
            <person name="Murat F."/>
            <person name="Staton S.E."/>
            <person name="Cottret L."/>
            <person name="Lelandais-Briere C."/>
            <person name="Owens G.L."/>
            <person name="Carrere S."/>
            <person name="Mayjonade B."/>
            <person name="Legrand L."/>
            <person name="Gill N."/>
            <person name="Kane N.C."/>
            <person name="Bowers J.E."/>
            <person name="Hubner S."/>
            <person name="Bellec A."/>
            <person name="Berard A."/>
            <person name="Berges H."/>
            <person name="Blanchet N."/>
            <person name="Boniface M.C."/>
            <person name="Brunel D."/>
            <person name="Catrice O."/>
            <person name="Chaidir N."/>
            <person name="Claudel C."/>
            <person name="Donnadieu C."/>
            <person name="Faraut T."/>
            <person name="Fievet G."/>
            <person name="Helmstetter N."/>
            <person name="King M."/>
            <person name="Knapp S.J."/>
            <person name="Lai Z."/>
            <person name="Le Paslier M.C."/>
            <person name="Lippi Y."/>
            <person name="Lorenzon L."/>
            <person name="Mandel J.R."/>
            <person name="Marage G."/>
            <person name="Marchand G."/>
            <person name="Marquand E."/>
            <person name="Bret-Mestries E."/>
            <person name="Morien E."/>
            <person name="Nambeesan S."/>
            <person name="Nguyen T."/>
            <person name="Pegot-Espagnet P."/>
            <person name="Pouilly N."/>
            <person name="Raftis F."/>
            <person name="Sallet E."/>
            <person name="Schiex T."/>
            <person name="Thomas J."/>
            <person name="Vandecasteele C."/>
            <person name="Vares D."/>
            <person name="Vear F."/>
            <person name="Vautrin S."/>
            <person name="Crespi M."/>
            <person name="Mangin B."/>
            <person name="Burke J.M."/>
            <person name="Salse J."/>
            <person name="Munos S."/>
            <person name="Vincourt P."/>
            <person name="Rieseberg L.H."/>
            <person name="Langlade N.B."/>
        </authorList>
    </citation>
    <scope>NUCLEOTIDE SEQUENCE</scope>
    <source>
        <tissue evidence="1">Leaves</tissue>
    </source>
</reference>
<keyword evidence="2" id="KW-1185">Reference proteome</keyword>
<sequence>MEWKRYHLHSSKLACIIQMLILQSAGQFKRPYRHYKARVGPDYKVDQP</sequence>
<accession>A0A9K3H0R4</accession>
<dbReference type="AlphaFoldDB" id="A0A9K3H0R4"/>
<dbReference type="EMBL" id="MNCJ02000331">
    <property type="protein sequence ID" value="KAF5762161.1"/>
    <property type="molecule type" value="Genomic_DNA"/>
</dbReference>